<dbReference type="InterPro" id="IPR003594">
    <property type="entry name" value="HATPase_dom"/>
</dbReference>
<dbReference type="AlphaFoldDB" id="A0A1Y5F7R1"/>
<evidence type="ECO:0000256" key="12">
    <source>
        <dbReference type="SAM" id="Coils"/>
    </source>
</evidence>
<dbReference type="InterPro" id="IPR036890">
    <property type="entry name" value="HATPase_C_sf"/>
</dbReference>
<evidence type="ECO:0000256" key="4">
    <source>
        <dbReference type="ARBA" id="ARBA00022679"/>
    </source>
</evidence>
<keyword evidence="4" id="KW-0808">Transferase</keyword>
<evidence type="ECO:0000259" key="14">
    <source>
        <dbReference type="PROSITE" id="PS50110"/>
    </source>
</evidence>
<dbReference type="EMBL" id="MAAO01000006">
    <property type="protein sequence ID" value="OUR96923.1"/>
    <property type="molecule type" value="Genomic_DNA"/>
</dbReference>
<evidence type="ECO:0000313" key="15">
    <source>
        <dbReference type="EMBL" id="OUR96923.1"/>
    </source>
</evidence>
<evidence type="ECO:0000256" key="7">
    <source>
        <dbReference type="ARBA" id="ARBA00022840"/>
    </source>
</evidence>
<dbReference type="Gene3D" id="3.30.565.10">
    <property type="entry name" value="Histidine kinase-like ATPase, C-terminal domain"/>
    <property type="match status" value="1"/>
</dbReference>
<feature type="modified residue" description="4-aspartylphosphate" evidence="11">
    <location>
        <position position="696"/>
    </location>
</feature>
<dbReference type="CDD" id="cd00082">
    <property type="entry name" value="HisKA"/>
    <property type="match status" value="1"/>
</dbReference>
<sequence>MENTKVKILIIDDNQKNIHFLARFFTSEGFVCTECLSGKKGLELIKTETFDLILLDYMMPEMDGLEFLKIYRKDYPMADYPVIMVTAKDDTETIVKTLESGANDFIGKPVDLDIALARVNSLLGWRVAQENLKKANLEIKELANAKSRFLANMSHEIRTPMNSILGMADLLLDSQLTGEQRQFVHMFQRSGDSLLTIINDILDISKVNHGLFNIEKLPFDILALINDLEFMMKKRASEQVVKLHIDVDKDIPQIILGDQNRIKQILVNLLGNAIKFTSNGDVTFSLKTVSVDRYNCTILFEIIDSGIGIPVERQEAVFDRFTQADESTTREYGGTGLGLSISKELVELMGGKLELTSVEGEGSNFYFKMPFQLMSSMGKELVTKNKKFESVVLIVDENQTERSTLKETLSKEFGTVLEAGSCETTIELLNELNAQGIEPAFIFLDYHLPDGTGQELAFQIEEDLQFKNCPIAVFTSGIVDSKESLNKESKYISYSAKPVKEEDILRAIDEILLLKEVKDSLILIVDDEPHICEMIAQMLTRWDIKSHSVNSVADALVELKKSSFDVVITDYQMPTKSGVDLIKAAVKFSTASFLLLSGYLTKEIMADESLNIDGFIKKPFSERDLFFKIKNAIRGREIKKTKKRKAKILIVEDCLDNRIITTNFLKNEYVTLVECENGREAIDLFEKEVFDLILMDIQMPVLDGYKATEIIRQKEKEKGVKYPVPIVALSANAFDRDRQRSLEAGCNDHLTKPLRKQYLIDYINDILSVEVVNQKKSA</sequence>
<evidence type="ECO:0000256" key="9">
    <source>
        <dbReference type="ARBA" id="ARBA00064003"/>
    </source>
</evidence>
<dbReference type="Pfam" id="PF02518">
    <property type="entry name" value="HATPase_c"/>
    <property type="match status" value="1"/>
</dbReference>
<feature type="modified residue" description="4-aspartylphosphate" evidence="11">
    <location>
        <position position="570"/>
    </location>
</feature>
<keyword evidence="8" id="KW-0902">Two-component regulatory system</keyword>
<feature type="domain" description="Response regulatory" evidence="14">
    <location>
        <begin position="647"/>
        <end position="767"/>
    </location>
</feature>
<reference evidence="16" key="1">
    <citation type="journal article" date="2017" name="Proc. Natl. Acad. Sci. U.S.A.">
        <title>Simulation of Deepwater Horizon oil plume reveals substrate specialization within a complex community of hydrocarbon-degraders.</title>
        <authorList>
            <person name="Hu P."/>
            <person name="Dubinsky E.A."/>
            <person name="Probst A.J."/>
            <person name="Wang J."/>
            <person name="Sieber C.M.K."/>
            <person name="Tom L.M."/>
            <person name="Gardinali P."/>
            <person name="Banfield J.F."/>
            <person name="Atlas R.M."/>
            <person name="Andersen G.L."/>
        </authorList>
    </citation>
    <scope>NUCLEOTIDE SEQUENCE [LARGE SCALE GENOMIC DNA]</scope>
</reference>
<dbReference type="PROSITE" id="PS50110">
    <property type="entry name" value="RESPONSE_REGULATORY"/>
    <property type="match status" value="4"/>
</dbReference>
<dbReference type="SUPFAM" id="SSF52172">
    <property type="entry name" value="CheY-like"/>
    <property type="match status" value="4"/>
</dbReference>
<dbReference type="PANTHER" id="PTHR45339">
    <property type="entry name" value="HYBRID SIGNAL TRANSDUCTION HISTIDINE KINASE J"/>
    <property type="match status" value="1"/>
</dbReference>
<keyword evidence="12" id="KW-0175">Coiled coil</keyword>
<dbReference type="InterPro" id="IPR011006">
    <property type="entry name" value="CheY-like_superfamily"/>
</dbReference>
<dbReference type="SUPFAM" id="SSF55874">
    <property type="entry name" value="ATPase domain of HSP90 chaperone/DNA topoisomerase II/histidine kinase"/>
    <property type="match status" value="1"/>
</dbReference>
<proteinExistence type="predicted"/>
<dbReference type="FunFam" id="1.10.287.130:FF:000002">
    <property type="entry name" value="Two-component osmosensing histidine kinase"/>
    <property type="match status" value="1"/>
</dbReference>
<keyword evidence="6" id="KW-0418">Kinase</keyword>
<dbReference type="Pfam" id="PF00072">
    <property type="entry name" value="Response_reg"/>
    <property type="match status" value="4"/>
</dbReference>
<comment type="subunit">
    <text evidence="9">At low DSF concentrations, interacts with RpfF.</text>
</comment>
<dbReference type="Pfam" id="PF00512">
    <property type="entry name" value="HisKA"/>
    <property type="match status" value="1"/>
</dbReference>
<feature type="domain" description="Histidine kinase" evidence="13">
    <location>
        <begin position="152"/>
        <end position="373"/>
    </location>
</feature>
<organism evidence="15 16">
    <name type="scientific">Halobacteriovorax marinus</name>
    <dbReference type="NCBI Taxonomy" id="97084"/>
    <lineage>
        <taxon>Bacteria</taxon>
        <taxon>Pseudomonadati</taxon>
        <taxon>Bdellovibrionota</taxon>
        <taxon>Bacteriovoracia</taxon>
        <taxon>Bacteriovoracales</taxon>
        <taxon>Halobacteriovoraceae</taxon>
        <taxon>Halobacteriovorax</taxon>
    </lineage>
</organism>
<comment type="catalytic activity">
    <reaction evidence="1">
        <text>ATP + protein L-histidine = ADP + protein N-phospho-L-histidine.</text>
        <dbReference type="EC" id="2.7.13.3"/>
    </reaction>
</comment>
<keyword evidence="5" id="KW-0547">Nucleotide-binding</keyword>
<dbReference type="PANTHER" id="PTHR45339:SF1">
    <property type="entry name" value="HYBRID SIGNAL TRANSDUCTION HISTIDINE KINASE J"/>
    <property type="match status" value="1"/>
</dbReference>
<feature type="modified residue" description="4-aspartylphosphate" evidence="11">
    <location>
        <position position="56"/>
    </location>
</feature>
<feature type="domain" description="Response regulatory" evidence="14">
    <location>
        <begin position="7"/>
        <end position="123"/>
    </location>
</feature>
<evidence type="ECO:0000256" key="1">
    <source>
        <dbReference type="ARBA" id="ARBA00000085"/>
    </source>
</evidence>
<dbReference type="CDD" id="cd17546">
    <property type="entry name" value="REC_hyHK_CKI1_RcsC-like"/>
    <property type="match status" value="1"/>
</dbReference>
<dbReference type="PRINTS" id="PR00344">
    <property type="entry name" value="BCTRLSENSOR"/>
</dbReference>
<accession>A0A1Y5F7R1</accession>
<dbReference type="InterPro" id="IPR001789">
    <property type="entry name" value="Sig_transdc_resp-reg_receiver"/>
</dbReference>
<dbReference type="InterPro" id="IPR005467">
    <property type="entry name" value="His_kinase_dom"/>
</dbReference>
<dbReference type="GO" id="GO:0000155">
    <property type="term" value="F:phosphorelay sensor kinase activity"/>
    <property type="evidence" value="ECO:0007669"/>
    <property type="project" value="InterPro"/>
</dbReference>
<dbReference type="Gene3D" id="1.10.287.130">
    <property type="match status" value="1"/>
</dbReference>
<evidence type="ECO:0000256" key="6">
    <source>
        <dbReference type="ARBA" id="ARBA00022777"/>
    </source>
</evidence>
<dbReference type="InterPro" id="IPR004358">
    <property type="entry name" value="Sig_transdc_His_kin-like_C"/>
</dbReference>
<evidence type="ECO:0000256" key="8">
    <source>
        <dbReference type="ARBA" id="ARBA00023012"/>
    </source>
</evidence>
<dbReference type="SUPFAM" id="SSF47384">
    <property type="entry name" value="Homodimeric domain of signal transducing histidine kinase"/>
    <property type="match status" value="1"/>
</dbReference>
<evidence type="ECO:0000313" key="16">
    <source>
        <dbReference type="Proteomes" id="UP000196531"/>
    </source>
</evidence>
<dbReference type="CDD" id="cd00156">
    <property type="entry name" value="REC"/>
    <property type="match status" value="1"/>
</dbReference>
<name>A0A1Y5F7R1_9BACT</name>
<gene>
    <name evidence="15" type="ORF">A9Q84_11345</name>
</gene>
<dbReference type="GO" id="GO:0005524">
    <property type="term" value="F:ATP binding"/>
    <property type="evidence" value="ECO:0007669"/>
    <property type="project" value="UniProtKB-KW"/>
</dbReference>
<evidence type="ECO:0000256" key="5">
    <source>
        <dbReference type="ARBA" id="ARBA00022741"/>
    </source>
</evidence>
<dbReference type="SMART" id="SM00387">
    <property type="entry name" value="HATPase_c"/>
    <property type="match status" value="1"/>
</dbReference>
<evidence type="ECO:0000256" key="3">
    <source>
        <dbReference type="ARBA" id="ARBA00022553"/>
    </source>
</evidence>
<dbReference type="CDD" id="cd16922">
    <property type="entry name" value="HATPase_EvgS-ArcB-TorS-like"/>
    <property type="match status" value="1"/>
</dbReference>
<feature type="modified residue" description="4-aspartylphosphate" evidence="11">
    <location>
        <position position="445"/>
    </location>
</feature>
<keyword evidence="7" id="KW-0067">ATP-binding</keyword>
<dbReference type="Proteomes" id="UP000196531">
    <property type="component" value="Unassembled WGS sequence"/>
</dbReference>
<feature type="domain" description="Response regulatory" evidence="14">
    <location>
        <begin position="521"/>
        <end position="633"/>
    </location>
</feature>
<evidence type="ECO:0000256" key="11">
    <source>
        <dbReference type="PROSITE-ProRule" id="PRU00169"/>
    </source>
</evidence>
<feature type="domain" description="Response regulatory" evidence="14">
    <location>
        <begin position="391"/>
        <end position="512"/>
    </location>
</feature>
<feature type="coiled-coil region" evidence="12">
    <location>
        <begin position="125"/>
        <end position="152"/>
    </location>
</feature>
<protein>
    <recommendedName>
        <fullName evidence="10">Sensory/regulatory protein RpfC</fullName>
        <ecNumber evidence="2">2.7.13.3</ecNumber>
    </recommendedName>
</protein>
<dbReference type="Gene3D" id="3.40.50.2300">
    <property type="match status" value="4"/>
</dbReference>
<evidence type="ECO:0000256" key="10">
    <source>
        <dbReference type="ARBA" id="ARBA00068150"/>
    </source>
</evidence>
<dbReference type="EC" id="2.7.13.3" evidence="2"/>
<comment type="caution">
    <text evidence="15">The sequence shown here is derived from an EMBL/GenBank/DDBJ whole genome shotgun (WGS) entry which is preliminary data.</text>
</comment>
<evidence type="ECO:0000259" key="13">
    <source>
        <dbReference type="PROSITE" id="PS50109"/>
    </source>
</evidence>
<dbReference type="FunFam" id="3.30.565.10:FF:000010">
    <property type="entry name" value="Sensor histidine kinase RcsC"/>
    <property type="match status" value="1"/>
</dbReference>
<dbReference type="SMART" id="SM00388">
    <property type="entry name" value="HisKA"/>
    <property type="match status" value="1"/>
</dbReference>
<dbReference type="PROSITE" id="PS50109">
    <property type="entry name" value="HIS_KIN"/>
    <property type="match status" value="1"/>
</dbReference>
<keyword evidence="3 11" id="KW-0597">Phosphoprotein</keyword>
<dbReference type="InterPro" id="IPR036097">
    <property type="entry name" value="HisK_dim/P_sf"/>
</dbReference>
<evidence type="ECO:0000256" key="2">
    <source>
        <dbReference type="ARBA" id="ARBA00012438"/>
    </source>
</evidence>
<dbReference type="SMART" id="SM00448">
    <property type="entry name" value="REC"/>
    <property type="match status" value="4"/>
</dbReference>
<dbReference type="InterPro" id="IPR003661">
    <property type="entry name" value="HisK_dim/P_dom"/>
</dbReference>